<accession>A0ABP9QRQ8</accession>
<dbReference type="Proteomes" id="UP001500547">
    <property type="component" value="Unassembled WGS sequence"/>
</dbReference>
<dbReference type="EMBL" id="BAABLD010000008">
    <property type="protein sequence ID" value="GAA5166274.1"/>
    <property type="molecule type" value="Genomic_DNA"/>
</dbReference>
<dbReference type="RefSeq" id="WP_345533119.1">
    <property type="nucleotide sequence ID" value="NZ_BAABLD010000008.1"/>
</dbReference>
<evidence type="ECO:0000313" key="2">
    <source>
        <dbReference type="Proteomes" id="UP001500547"/>
    </source>
</evidence>
<comment type="caution">
    <text evidence="1">The sequence shown here is derived from an EMBL/GenBank/DDBJ whole genome shotgun (WGS) entry which is preliminary data.</text>
</comment>
<evidence type="ECO:0000313" key="1">
    <source>
        <dbReference type="EMBL" id="GAA5166274.1"/>
    </source>
</evidence>
<reference evidence="2" key="1">
    <citation type="journal article" date="2019" name="Int. J. Syst. Evol. Microbiol.">
        <title>The Global Catalogue of Microorganisms (GCM) 10K type strain sequencing project: providing services to taxonomists for standard genome sequencing and annotation.</title>
        <authorList>
            <consortium name="The Broad Institute Genomics Platform"/>
            <consortium name="The Broad Institute Genome Sequencing Center for Infectious Disease"/>
            <person name="Wu L."/>
            <person name="Ma J."/>
        </authorList>
    </citation>
    <scope>NUCLEOTIDE SEQUENCE [LARGE SCALE GENOMIC DNA]</scope>
    <source>
        <strain evidence="2">JCM 18715</strain>
    </source>
</reference>
<sequence length="120" mass="13192">MNHARSREVVLAIRMTPELQQGLEVLHETWRRDPASVPRGLSCSESQEGGFVIVAAESVFVTLPGACVIKGVGAVELLGEGPVFEEGANSKSLILRQTAEGWRFSVKFVPPIVRERHKKE</sequence>
<proteinExistence type="predicted"/>
<name>A0ABP9QRQ8_9RHOO</name>
<keyword evidence="2" id="KW-1185">Reference proteome</keyword>
<protein>
    <submittedName>
        <fullName evidence="1">Uncharacterized protein</fullName>
    </submittedName>
</protein>
<organism evidence="1 2">
    <name type="scientific">Viridibacterium curvum</name>
    <dbReference type="NCBI Taxonomy" id="1101404"/>
    <lineage>
        <taxon>Bacteria</taxon>
        <taxon>Pseudomonadati</taxon>
        <taxon>Pseudomonadota</taxon>
        <taxon>Betaproteobacteria</taxon>
        <taxon>Rhodocyclales</taxon>
        <taxon>Rhodocyclaceae</taxon>
        <taxon>Viridibacterium</taxon>
    </lineage>
</organism>
<gene>
    <name evidence="1" type="ORF">GCM10025770_23140</name>
</gene>